<protein>
    <submittedName>
        <fullName evidence="1">Uncharacterized protein</fullName>
    </submittedName>
</protein>
<reference evidence="1 2" key="1">
    <citation type="journal article" date="2016" name="Nat. Commun.">
        <title>Thousands of microbial genomes shed light on interconnected biogeochemical processes in an aquifer system.</title>
        <authorList>
            <person name="Anantharaman K."/>
            <person name="Brown C.T."/>
            <person name="Hug L.A."/>
            <person name="Sharon I."/>
            <person name="Castelle C.J."/>
            <person name="Probst A.J."/>
            <person name="Thomas B.C."/>
            <person name="Singh A."/>
            <person name="Wilkins M.J."/>
            <person name="Karaoz U."/>
            <person name="Brodie E.L."/>
            <person name="Williams K.H."/>
            <person name="Hubbard S.S."/>
            <person name="Banfield J.F."/>
        </authorList>
    </citation>
    <scope>NUCLEOTIDE SEQUENCE [LARGE SCALE GENOMIC DNA]</scope>
</reference>
<gene>
    <name evidence="1" type="ORF">A3A48_01540</name>
</gene>
<evidence type="ECO:0000313" key="2">
    <source>
        <dbReference type="Proteomes" id="UP000178336"/>
    </source>
</evidence>
<name>A0A1F5GSY4_9BACT</name>
<comment type="caution">
    <text evidence="1">The sequence shown here is derived from an EMBL/GenBank/DDBJ whole genome shotgun (WGS) entry which is preliminary data.</text>
</comment>
<evidence type="ECO:0000313" key="1">
    <source>
        <dbReference type="EMBL" id="OGD94982.1"/>
    </source>
</evidence>
<dbReference type="Proteomes" id="UP000178336">
    <property type="component" value="Unassembled WGS sequence"/>
</dbReference>
<accession>A0A1F5GSY4</accession>
<proteinExistence type="predicted"/>
<dbReference type="AlphaFoldDB" id="A0A1F5GSY4"/>
<dbReference type="EMBL" id="MFBN01000031">
    <property type="protein sequence ID" value="OGD94982.1"/>
    <property type="molecule type" value="Genomic_DNA"/>
</dbReference>
<sequence>MTENQEVFKSRRELVKEFREFENPTPTVDIDMVWVFSGHSTYDEQLHPSPHAYPITDYTELFRKEDRQRIERGIRLVREITALRLKKPEEEVTEDNIKNAGPIFLYNGTGRQNHVLREAIANGKIALPRDNIIISEISPEFDPTPQDANTKTQFEEFPADLLQQVVDKKHKIAAVSHLYHLLRIRRQAKAPNLINQQPAWAELDLTYFGADPNIETEKDQIHRHAAKLLQILRKEGKKMVEYAEKGDLTKQET</sequence>
<organism evidence="1 2">
    <name type="scientific">Candidatus Curtissbacteria bacterium RIFCSPLOWO2_01_FULL_37_9</name>
    <dbReference type="NCBI Taxonomy" id="1797724"/>
    <lineage>
        <taxon>Bacteria</taxon>
        <taxon>Candidatus Curtissiibacteriota</taxon>
    </lineage>
</organism>